<organism evidence="1">
    <name type="scientific">Arundo donax</name>
    <name type="common">Giant reed</name>
    <name type="synonym">Donax arundinaceus</name>
    <dbReference type="NCBI Taxonomy" id="35708"/>
    <lineage>
        <taxon>Eukaryota</taxon>
        <taxon>Viridiplantae</taxon>
        <taxon>Streptophyta</taxon>
        <taxon>Embryophyta</taxon>
        <taxon>Tracheophyta</taxon>
        <taxon>Spermatophyta</taxon>
        <taxon>Magnoliopsida</taxon>
        <taxon>Liliopsida</taxon>
        <taxon>Poales</taxon>
        <taxon>Poaceae</taxon>
        <taxon>PACMAD clade</taxon>
        <taxon>Arundinoideae</taxon>
        <taxon>Arundineae</taxon>
        <taxon>Arundo</taxon>
    </lineage>
</organism>
<sequence>MDGYYIYLLTWADARFAIYIKQLSCCSSE</sequence>
<reference evidence="1" key="2">
    <citation type="journal article" date="2015" name="Data Brief">
        <title>Shoot transcriptome of the giant reed, Arundo donax.</title>
        <authorList>
            <person name="Barrero R.A."/>
            <person name="Guerrero F.D."/>
            <person name="Moolhuijzen P."/>
            <person name="Goolsby J.A."/>
            <person name="Tidwell J."/>
            <person name="Bellgard S.E."/>
            <person name="Bellgard M.I."/>
        </authorList>
    </citation>
    <scope>NUCLEOTIDE SEQUENCE</scope>
    <source>
        <tissue evidence="1">Shoot tissue taken approximately 20 cm above the soil surface</tissue>
    </source>
</reference>
<reference evidence="1" key="1">
    <citation type="submission" date="2014-09" db="EMBL/GenBank/DDBJ databases">
        <authorList>
            <person name="Magalhaes I.L.F."/>
            <person name="Oliveira U."/>
            <person name="Santos F.R."/>
            <person name="Vidigal T.H.D.A."/>
            <person name="Brescovit A.D."/>
            <person name="Santos A.J."/>
        </authorList>
    </citation>
    <scope>NUCLEOTIDE SEQUENCE</scope>
    <source>
        <tissue evidence="1">Shoot tissue taken approximately 20 cm above the soil surface</tissue>
    </source>
</reference>
<dbReference type="AlphaFoldDB" id="A0A0A9FI09"/>
<name>A0A0A9FI09_ARUDO</name>
<dbReference type="EMBL" id="GBRH01185919">
    <property type="protein sequence ID" value="JAE11977.1"/>
    <property type="molecule type" value="Transcribed_RNA"/>
</dbReference>
<protein>
    <submittedName>
        <fullName evidence="1">Uncharacterized protein</fullName>
    </submittedName>
</protein>
<accession>A0A0A9FI09</accession>
<evidence type="ECO:0000313" key="1">
    <source>
        <dbReference type="EMBL" id="JAE11977.1"/>
    </source>
</evidence>
<proteinExistence type="predicted"/>